<proteinExistence type="predicted"/>
<accession>A0AAW1G0F8</accession>
<sequence>MRMCGDSMRPSGENTHIGKRTASRFRPPVDGFGPFFFVPRGFSQIPDALTLFSSGETLIFSRKTLCGRRTGFAPSSALLPPTSYYQTTFNPSATKEAGVQATDVVFQIFSPKEANHLYTH</sequence>
<dbReference type="AlphaFoldDB" id="A0AAW1G0F8"/>
<dbReference type="EMBL" id="JBCEZU010000013">
    <property type="protein sequence ID" value="KAK9540083.1"/>
    <property type="molecule type" value="Genomic_DNA"/>
</dbReference>
<comment type="caution">
    <text evidence="2">The sequence shown here is derived from an EMBL/GenBank/DDBJ whole genome shotgun (WGS) entry which is preliminary data.</text>
</comment>
<gene>
    <name evidence="2" type="ORF">VZT92_002553</name>
</gene>
<evidence type="ECO:0000256" key="1">
    <source>
        <dbReference type="SAM" id="MobiDB-lite"/>
    </source>
</evidence>
<dbReference type="Proteomes" id="UP001488805">
    <property type="component" value="Unassembled WGS sequence"/>
</dbReference>
<organism evidence="2 3">
    <name type="scientific">Zoarces viviparus</name>
    <name type="common">Viviparous eelpout</name>
    <name type="synonym">Blennius viviparus</name>
    <dbReference type="NCBI Taxonomy" id="48416"/>
    <lineage>
        <taxon>Eukaryota</taxon>
        <taxon>Metazoa</taxon>
        <taxon>Chordata</taxon>
        <taxon>Craniata</taxon>
        <taxon>Vertebrata</taxon>
        <taxon>Euteleostomi</taxon>
        <taxon>Actinopterygii</taxon>
        <taxon>Neopterygii</taxon>
        <taxon>Teleostei</taxon>
        <taxon>Neoteleostei</taxon>
        <taxon>Acanthomorphata</taxon>
        <taxon>Eupercaria</taxon>
        <taxon>Perciformes</taxon>
        <taxon>Cottioidei</taxon>
        <taxon>Zoarcales</taxon>
        <taxon>Zoarcidae</taxon>
        <taxon>Zoarcinae</taxon>
        <taxon>Zoarces</taxon>
    </lineage>
</organism>
<evidence type="ECO:0000313" key="3">
    <source>
        <dbReference type="Proteomes" id="UP001488805"/>
    </source>
</evidence>
<evidence type="ECO:0000313" key="2">
    <source>
        <dbReference type="EMBL" id="KAK9540083.1"/>
    </source>
</evidence>
<reference evidence="2 3" key="1">
    <citation type="journal article" date="2024" name="Genome Biol. Evol.">
        <title>Chromosome-level genome assembly of the viviparous eelpout Zoarces viviparus.</title>
        <authorList>
            <person name="Fuhrmann N."/>
            <person name="Brasseur M.V."/>
            <person name="Bakowski C.E."/>
            <person name="Podsiadlowski L."/>
            <person name="Prost S."/>
            <person name="Krehenwinkel H."/>
            <person name="Mayer C."/>
        </authorList>
    </citation>
    <scope>NUCLEOTIDE SEQUENCE [LARGE SCALE GENOMIC DNA]</scope>
    <source>
        <strain evidence="2">NO-MEL_2022_Ind0_liver</strain>
    </source>
</reference>
<name>A0AAW1G0F8_ZOAVI</name>
<feature type="region of interest" description="Disordered" evidence="1">
    <location>
        <begin position="1"/>
        <end position="25"/>
    </location>
</feature>
<keyword evidence="3" id="KW-1185">Reference proteome</keyword>
<protein>
    <submittedName>
        <fullName evidence="2">Uncharacterized protein</fullName>
    </submittedName>
</protein>